<gene>
    <name evidence="1" type="ORF">PSON_ATCC_30995.1.T0240087</name>
</gene>
<dbReference type="Proteomes" id="UP000692954">
    <property type="component" value="Unassembled WGS sequence"/>
</dbReference>
<protein>
    <submittedName>
        <fullName evidence="1">Uncharacterized protein</fullName>
    </submittedName>
</protein>
<dbReference type="AlphaFoldDB" id="A0A8S1LJC2"/>
<accession>A0A8S1LJC2</accession>
<sequence length="47" mass="5534">MNPGQSTKTQELTDEEFMKLKVILQNSRIIDFQQEVVYSDSQRDQSQ</sequence>
<name>A0A8S1LJC2_9CILI</name>
<dbReference type="EMBL" id="CAJJDN010000024">
    <property type="protein sequence ID" value="CAD8068308.1"/>
    <property type="molecule type" value="Genomic_DNA"/>
</dbReference>
<evidence type="ECO:0000313" key="2">
    <source>
        <dbReference type="Proteomes" id="UP000692954"/>
    </source>
</evidence>
<organism evidence="1 2">
    <name type="scientific">Paramecium sonneborni</name>
    <dbReference type="NCBI Taxonomy" id="65129"/>
    <lineage>
        <taxon>Eukaryota</taxon>
        <taxon>Sar</taxon>
        <taxon>Alveolata</taxon>
        <taxon>Ciliophora</taxon>
        <taxon>Intramacronucleata</taxon>
        <taxon>Oligohymenophorea</taxon>
        <taxon>Peniculida</taxon>
        <taxon>Parameciidae</taxon>
        <taxon>Paramecium</taxon>
    </lineage>
</organism>
<comment type="caution">
    <text evidence="1">The sequence shown here is derived from an EMBL/GenBank/DDBJ whole genome shotgun (WGS) entry which is preliminary data.</text>
</comment>
<reference evidence="1" key="1">
    <citation type="submission" date="2021-01" db="EMBL/GenBank/DDBJ databases">
        <authorList>
            <consortium name="Genoscope - CEA"/>
            <person name="William W."/>
        </authorList>
    </citation>
    <scope>NUCLEOTIDE SEQUENCE</scope>
</reference>
<keyword evidence="2" id="KW-1185">Reference proteome</keyword>
<proteinExistence type="predicted"/>
<evidence type="ECO:0000313" key="1">
    <source>
        <dbReference type="EMBL" id="CAD8068308.1"/>
    </source>
</evidence>